<dbReference type="Gene3D" id="2.60.40.10">
    <property type="entry name" value="Immunoglobulins"/>
    <property type="match status" value="1"/>
</dbReference>
<gene>
    <name evidence="2" type="ORF">SK128_009908</name>
</gene>
<dbReference type="Proteomes" id="UP001381693">
    <property type="component" value="Unassembled WGS sequence"/>
</dbReference>
<dbReference type="InterPro" id="IPR013098">
    <property type="entry name" value="Ig_I-set"/>
</dbReference>
<organism evidence="2 3">
    <name type="scientific">Halocaridina rubra</name>
    <name type="common">Hawaiian red shrimp</name>
    <dbReference type="NCBI Taxonomy" id="373956"/>
    <lineage>
        <taxon>Eukaryota</taxon>
        <taxon>Metazoa</taxon>
        <taxon>Ecdysozoa</taxon>
        <taxon>Arthropoda</taxon>
        <taxon>Crustacea</taxon>
        <taxon>Multicrustacea</taxon>
        <taxon>Malacostraca</taxon>
        <taxon>Eumalacostraca</taxon>
        <taxon>Eucarida</taxon>
        <taxon>Decapoda</taxon>
        <taxon>Pleocyemata</taxon>
        <taxon>Caridea</taxon>
        <taxon>Atyoidea</taxon>
        <taxon>Atyidae</taxon>
        <taxon>Halocaridina</taxon>
    </lineage>
</organism>
<keyword evidence="3" id="KW-1185">Reference proteome</keyword>
<proteinExistence type="predicted"/>
<dbReference type="InterPro" id="IPR036179">
    <property type="entry name" value="Ig-like_dom_sf"/>
</dbReference>
<accession>A0AAN8XK42</accession>
<evidence type="ECO:0000259" key="1">
    <source>
        <dbReference type="Pfam" id="PF07679"/>
    </source>
</evidence>
<evidence type="ECO:0000313" key="3">
    <source>
        <dbReference type="Proteomes" id="UP001381693"/>
    </source>
</evidence>
<evidence type="ECO:0000313" key="2">
    <source>
        <dbReference type="EMBL" id="KAK7084281.1"/>
    </source>
</evidence>
<dbReference type="EMBL" id="JAXCGZ010002163">
    <property type="protein sequence ID" value="KAK7084281.1"/>
    <property type="molecule type" value="Genomic_DNA"/>
</dbReference>
<sequence length="88" mass="9700">LVLGQYVSVEGDVISHVNVSSVAALDGGLYRCTATNSVGSVSHGARLNVYVFERIEEGRSRHFQFAAFPESKETVKISEKTLCRKLRQ</sequence>
<feature type="non-terminal residue" evidence="2">
    <location>
        <position position="88"/>
    </location>
</feature>
<dbReference type="SUPFAM" id="SSF48726">
    <property type="entry name" value="Immunoglobulin"/>
    <property type="match status" value="1"/>
</dbReference>
<comment type="caution">
    <text evidence="2">The sequence shown here is derived from an EMBL/GenBank/DDBJ whole genome shotgun (WGS) entry which is preliminary data.</text>
</comment>
<protein>
    <recommendedName>
        <fullName evidence="1">Immunoglobulin I-set domain-containing protein</fullName>
    </recommendedName>
</protein>
<reference evidence="2 3" key="1">
    <citation type="submission" date="2023-11" db="EMBL/GenBank/DDBJ databases">
        <title>Halocaridina rubra genome assembly.</title>
        <authorList>
            <person name="Smith C."/>
        </authorList>
    </citation>
    <scope>NUCLEOTIDE SEQUENCE [LARGE SCALE GENOMIC DNA]</scope>
    <source>
        <strain evidence="2">EP-1</strain>
        <tissue evidence="2">Whole</tissue>
    </source>
</reference>
<name>A0AAN8XK42_HALRR</name>
<feature type="non-terminal residue" evidence="2">
    <location>
        <position position="1"/>
    </location>
</feature>
<dbReference type="Pfam" id="PF07679">
    <property type="entry name" value="I-set"/>
    <property type="match status" value="1"/>
</dbReference>
<dbReference type="AlphaFoldDB" id="A0AAN8XK42"/>
<dbReference type="InterPro" id="IPR013783">
    <property type="entry name" value="Ig-like_fold"/>
</dbReference>
<feature type="domain" description="Immunoglobulin I-set" evidence="1">
    <location>
        <begin position="14"/>
        <end position="49"/>
    </location>
</feature>